<dbReference type="PANTHER" id="PTHR21248:SF22">
    <property type="entry name" value="PHOSPHOLIPASE D"/>
    <property type="match status" value="1"/>
</dbReference>
<dbReference type="SUPFAM" id="SSF56024">
    <property type="entry name" value="Phospholipase D/nuclease"/>
    <property type="match status" value="2"/>
</dbReference>
<keyword evidence="9 13" id="KW-0472">Membrane</keyword>
<keyword evidence="4" id="KW-0808">Transferase</keyword>
<protein>
    <recommendedName>
        <fullName evidence="12">Cardiolipin synthase</fullName>
        <ecNumber evidence="12">2.7.8.-</ecNumber>
    </recommendedName>
</protein>
<dbReference type="Pfam" id="PF13091">
    <property type="entry name" value="PLDc_2"/>
    <property type="match status" value="2"/>
</dbReference>
<comment type="subcellular location">
    <subcellularLocation>
        <location evidence="1">Cell membrane</location>
        <topology evidence="1">Multi-pass membrane protein</topology>
    </subcellularLocation>
</comment>
<dbReference type="GO" id="GO:0032049">
    <property type="term" value="P:cardiolipin biosynthetic process"/>
    <property type="evidence" value="ECO:0007669"/>
    <property type="project" value="UniProtKB-UniRule"/>
</dbReference>
<name>A0A6M4A7Q3_9BURK</name>
<dbReference type="CDD" id="cd09152">
    <property type="entry name" value="PLDc_EcCLS_like_1"/>
    <property type="match status" value="1"/>
</dbReference>
<evidence type="ECO:0000259" key="14">
    <source>
        <dbReference type="PROSITE" id="PS50035"/>
    </source>
</evidence>
<evidence type="ECO:0000256" key="8">
    <source>
        <dbReference type="ARBA" id="ARBA00023098"/>
    </source>
</evidence>
<evidence type="ECO:0000256" key="3">
    <source>
        <dbReference type="ARBA" id="ARBA00022516"/>
    </source>
</evidence>
<dbReference type="PROSITE" id="PS50035">
    <property type="entry name" value="PLD"/>
    <property type="match status" value="2"/>
</dbReference>
<evidence type="ECO:0000256" key="10">
    <source>
        <dbReference type="ARBA" id="ARBA00023209"/>
    </source>
</evidence>
<evidence type="ECO:0000256" key="9">
    <source>
        <dbReference type="ARBA" id="ARBA00023136"/>
    </source>
</evidence>
<organism evidence="15 16">
    <name type="scientific">Undibacterium piscinae</name>
    <dbReference type="NCBI Taxonomy" id="2495591"/>
    <lineage>
        <taxon>Bacteria</taxon>
        <taxon>Pseudomonadati</taxon>
        <taxon>Pseudomonadota</taxon>
        <taxon>Betaproteobacteria</taxon>
        <taxon>Burkholderiales</taxon>
        <taxon>Oxalobacteraceae</taxon>
        <taxon>Undibacterium</taxon>
    </lineage>
</organism>
<dbReference type="EMBL" id="CP051152">
    <property type="protein sequence ID" value="QJQ07321.1"/>
    <property type="molecule type" value="Genomic_DNA"/>
</dbReference>
<dbReference type="GO" id="GO:0008808">
    <property type="term" value="F:cardiolipin synthase activity"/>
    <property type="evidence" value="ECO:0007669"/>
    <property type="project" value="UniProtKB-UniRule"/>
</dbReference>
<keyword evidence="3" id="KW-0444">Lipid biosynthesis</keyword>
<evidence type="ECO:0000313" key="16">
    <source>
        <dbReference type="Proteomes" id="UP000274350"/>
    </source>
</evidence>
<evidence type="ECO:0000256" key="6">
    <source>
        <dbReference type="ARBA" id="ARBA00022737"/>
    </source>
</evidence>
<keyword evidence="10" id="KW-0594">Phospholipid biosynthesis</keyword>
<evidence type="ECO:0000256" key="13">
    <source>
        <dbReference type="SAM" id="Phobius"/>
    </source>
</evidence>
<accession>A0A6M4A7Q3</accession>
<keyword evidence="5 13" id="KW-0812">Transmembrane</keyword>
<dbReference type="PANTHER" id="PTHR21248">
    <property type="entry name" value="CARDIOLIPIN SYNTHASE"/>
    <property type="match status" value="1"/>
</dbReference>
<evidence type="ECO:0000313" key="15">
    <source>
        <dbReference type="EMBL" id="QJQ07321.1"/>
    </source>
</evidence>
<gene>
    <name evidence="15" type="primary">cls</name>
    <name evidence="15" type="ORF">EJG51_017550</name>
</gene>
<dbReference type="CDD" id="cd09158">
    <property type="entry name" value="PLDc_EcCLS_like_2"/>
    <property type="match status" value="1"/>
</dbReference>
<feature type="domain" description="PLD phosphodiesterase" evidence="14">
    <location>
        <begin position="225"/>
        <end position="252"/>
    </location>
</feature>
<evidence type="ECO:0000256" key="4">
    <source>
        <dbReference type="ARBA" id="ARBA00022679"/>
    </source>
</evidence>
<dbReference type="Pfam" id="PF13396">
    <property type="entry name" value="PLDc_N"/>
    <property type="match status" value="1"/>
</dbReference>
<proteinExistence type="predicted"/>
<evidence type="ECO:0000256" key="5">
    <source>
        <dbReference type="ARBA" id="ARBA00022692"/>
    </source>
</evidence>
<evidence type="ECO:0000256" key="1">
    <source>
        <dbReference type="ARBA" id="ARBA00004651"/>
    </source>
</evidence>
<dbReference type="InterPro" id="IPR001736">
    <property type="entry name" value="PLipase_D/transphosphatidylase"/>
</dbReference>
<dbReference type="EC" id="2.7.8.-" evidence="12"/>
<sequence>MTEQQLFTAIWAVLFFIFHVGLVARAILRPHREPASRIAWVVVIAVLPIGGMIAYLLLGETSIGRRRRARARQVLALLPDVNQTAQLTADEITYRRPNIPERYEDLFRIGQSVNGFEPVGGNQARLLADSQATIDAIVADIDAAQVHVHLLFYIWLPDHSGLTVVAALKRAAARGVICRVMVDGLGSRIMLRSVYWSQMMREAGVLVATALPIGNPLLHPLRGRIDLRNHRKIVVIDHHITYCGSQNCADPEFRIKAKYAPWVDLMVRFVGPVALQNQHLFVSDWMAQVNEDISDLLSVSETLPASLSATGFSAQVIGTGPTIRYSAMPEVFETLIYAARRELFITTPYFVPDESMLAALCTSARRGVTSTIIFPARNDSWIVAAASRSYYGELLTAGVRIFEYQAGLLHAKSLTMDGDVSLIGSANMDRRSFELNYENNILLYDPVLSEKLRLRQATYLAQSRQVTLEMVQAWSVSHRLLNNTIAMFGPVL</sequence>
<dbReference type="Proteomes" id="UP000274350">
    <property type="component" value="Chromosome"/>
</dbReference>
<dbReference type="NCBIfam" id="TIGR04265">
    <property type="entry name" value="bac_cardiolipin"/>
    <property type="match status" value="1"/>
</dbReference>
<dbReference type="KEGG" id="upi:EJG51_017550"/>
<dbReference type="AlphaFoldDB" id="A0A6M4A7Q3"/>
<feature type="transmembrane region" description="Helical" evidence="13">
    <location>
        <begin position="6"/>
        <end position="28"/>
    </location>
</feature>
<dbReference type="InterPro" id="IPR025202">
    <property type="entry name" value="PLD-like_dom"/>
</dbReference>
<evidence type="ECO:0000256" key="11">
    <source>
        <dbReference type="ARBA" id="ARBA00023264"/>
    </source>
</evidence>
<keyword evidence="11" id="KW-1208">Phospholipid metabolism</keyword>
<dbReference type="InterPro" id="IPR022924">
    <property type="entry name" value="Cardiolipin_synthase"/>
</dbReference>
<evidence type="ECO:0000256" key="7">
    <source>
        <dbReference type="ARBA" id="ARBA00022989"/>
    </source>
</evidence>
<keyword evidence="6" id="KW-0677">Repeat</keyword>
<dbReference type="Gene3D" id="3.30.870.10">
    <property type="entry name" value="Endonuclease Chain A"/>
    <property type="match status" value="2"/>
</dbReference>
<keyword evidence="8" id="KW-0443">Lipid metabolism</keyword>
<keyword evidence="7 13" id="KW-1133">Transmembrane helix</keyword>
<dbReference type="InterPro" id="IPR027379">
    <property type="entry name" value="CLS_N"/>
</dbReference>
<evidence type="ECO:0000256" key="2">
    <source>
        <dbReference type="ARBA" id="ARBA00022475"/>
    </source>
</evidence>
<dbReference type="GO" id="GO:0005886">
    <property type="term" value="C:plasma membrane"/>
    <property type="evidence" value="ECO:0007669"/>
    <property type="project" value="UniProtKB-SubCell"/>
</dbReference>
<keyword evidence="16" id="KW-1185">Reference proteome</keyword>
<feature type="transmembrane region" description="Helical" evidence="13">
    <location>
        <begin position="40"/>
        <end position="58"/>
    </location>
</feature>
<reference evidence="15 16" key="1">
    <citation type="journal article" date="2019" name="Int. J. Syst. Evol. Microbiol.">
        <title>Undibacterium piscinae sp. nov., isolated from Korean shiner intestine.</title>
        <authorList>
            <person name="Lee S.Y."/>
            <person name="Kang W."/>
            <person name="Kim P.S."/>
            <person name="Kim H.S."/>
            <person name="Sung H."/>
            <person name="Shin N.R."/>
            <person name="Whon T.W."/>
            <person name="Yun J.H."/>
            <person name="Lee J.Y."/>
            <person name="Lee J.Y."/>
            <person name="Jung M.J."/>
            <person name="Jeong Y.S."/>
            <person name="Tak E.J."/>
            <person name="Han J.E."/>
            <person name="Hyun D.W."/>
            <person name="Kang M.S."/>
            <person name="Lee K.E."/>
            <person name="Lee B.H."/>
            <person name="Bae J.W."/>
        </authorList>
    </citation>
    <scope>NUCLEOTIDE SEQUENCE [LARGE SCALE GENOMIC DNA]</scope>
    <source>
        <strain evidence="15 16">S11R28</strain>
    </source>
</reference>
<evidence type="ECO:0000256" key="12">
    <source>
        <dbReference type="NCBIfam" id="TIGR04265"/>
    </source>
</evidence>
<dbReference type="SMART" id="SM00155">
    <property type="entry name" value="PLDc"/>
    <property type="match status" value="2"/>
</dbReference>
<keyword evidence="2" id="KW-1003">Cell membrane</keyword>
<feature type="domain" description="PLD phosphodiesterase" evidence="14">
    <location>
        <begin position="405"/>
        <end position="432"/>
    </location>
</feature>